<comment type="similarity">
    <text evidence="7">Belongs to the class I-like SAM-binding methyltransferase superfamily. rRNA adenine N(6)-methyltransferase family. RsmA subfamily.</text>
</comment>
<feature type="binding site" evidence="7 8">
    <location>
        <position position="51"/>
    </location>
    <ligand>
        <name>S-adenosyl-L-methionine</name>
        <dbReference type="ChEBI" id="CHEBI:59789"/>
    </ligand>
</feature>
<keyword evidence="11" id="KW-1185">Reference proteome</keyword>
<keyword evidence="4 7" id="KW-0808">Transferase</keyword>
<comment type="catalytic activity">
    <reaction evidence="7">
        <text>adenosine(1518)/adenosine(1519) in 16S rRNA + 4 S-adenosyl-L-methionine = N(6)-dimethyladenosine(1518)/N(6)-dimethyladenosine(1519) in 16S rRNA + 4 S-adenosyl-L-homocysteine + 4 H(+)</text>
        <dbReference type="Rhea" id="RHEA:19609"/>
        <dbReference type="Rhea" id="RHEA-COMP:10232"/>
        <dbReference type="Rhea" id="RHEA-COMP:10233"/>
        <dbReference type="ChEBI" id="CHEBI:15378"/>
        <dbReference type="ChEBI" id="CHEBI:57856"/>
        <dbReference type="ChEBI" id="CHEBI:59789"/>
        <dbReference type="ChEBI" id="CHEBI:74411"/>
        <dbReference type="ChEBI" id="CHEBI:74493"/>
        <dbReference type="EC" id="2.1.1.182"/>
    </reaction>
</comment>
<keyword evidence="5 7" id="KW-0949">S-adenosyl-L-methionine</keyword>
<evidence type="ECO:0000256" key="3">
    <source>
        <dbReference type="ARBA" id="ARBA00022603"/>
    </source>
</evidence>
<dbReference type="PANTHER" id="PTHR11727">
    <property type="entry name" value="DIMETHYLADENOSINE TRANSFERASE"/>
    <property type="match status" value="1"/>
</dbReference>
<keyword evidence="3 7" id="KW-0489">Methyltransferase</keyword>
<dbReference type="RefSeq" id="WP_169675422.1">
    <property type="nucleotide sequence ID" value="NZ_JABBHF010000009.1"/>
</dbReference>
<feature type="binding site" evidence="7 8">
    <location>
        <position position="76"/>
    </location>
    <ligand>
        <name>S-adenosyl-L-methionine</name>
        <dbReference type="ChEBI" id="CHEBI:59789"/>
    </ligand>
</feature>
<feature type="binding site" evidence="7 8">
    <location>
        <position position="141"/>
    </location>
    <ligand>
        <name>S-adenosyl-L-methionine</name>
        <dbReference type="ChEBI" id="CHEBI:59789"/>
    </ligand>
</feature>
<dbReference type="PROSITE" id="PS51689">
    <property type="entry name" value="SAM_RNA_A_N6_MT"/>
    <property type="match status" value="1"/>
</dbReference>
<organism evidence="10 11">
    <name type="scientific">Flavivirga algicola</name>
    <dbReference type="NCBI Taxonomy" id="2729136"/>
    <lineage>
        <taxon>Bacteria</taxon>
        <taxon>Pseudomonadati</taxon>
        <taxon>Bacteroidota</taxon>
        <taxon>Flavobacteriia</taxon>
        <taxon>Flavobacteriales</taxon>
        <taxon>Flavobacteriaceae</taxon>
        <taxon>Flavivirga</taxon>
    </lineage>
</organism>
<name>A0ABX1RZD6_9FLAO</name>
<protein>
    <recommendedName>
        <fullName evidence="7">Ribosomal RNA small subunit methyltransferase A</fullName>
        <ecNumber evidence="7">2.1.1.182</ecNumber>
    </recommendedName>
    <alternativeName>
        <fullName evidence="7">16S rRNA (adenine(1518)-N(6)/adenine(1519)-N(6))-dimethyltransferase</fullName>
    </alternativeName>
    <alternativeName>
        <fullName evidence="7">16S rRNA dimethyladenosine transferase</fullName>
    </alternativeName>
    <alternativeName>
        <fullName evidence="7">16S rRNA dimethylase</fullName>
    </alternativeName>
    <alternativeName>
        <fullName evidence="7">S-adenosylmethionine-6-N', N'-adenosyl(rRNA) dimethyltransferase</fullName>
    </alternativeName>
</protein>
<keyword evidence="2 7" id="KW-0698">rRNA processing</keyword>
<reference evidence="10 11" key="1">
    <citation type="submission" date="2020-04" db="EMBL/GenBank/DDBJ databases">
        <title>A Flavivirga sp. nov.</title>
        <authorList>
            <person name="Sun X."/>
        </authorList>
    </citation>
    <scope>NUCLEOTIDE SEQUENCE [LARGE SCALE GENOMIC DNA]</scope>
    <source>
        <strain evidence="10 11">Y03</strain>
    </source>
</reference>
<dbReference type="EC" id="2.1.1.182" evidence="7"/>
<dbReference type="Proteomes" id="UP000746690">
    <property type="component" value="Unassembled WGS sequence"/>
</dbReference>
<feature type="domain" description="Ribosomal RNA adenine methylase transferase N-terminal" evidence="9">
    <location>
        <begin position="56"/>
        <end position="226"/>
    </location>
</feature>
<evidence type="ECO:0000256" key="8">
    <source>
        <dbReference type="PROSITE-ProRule" id="PRU01026"/>
    </source>
</evidence>
<feature type="binding site" evidence="7 8">
    <location>
        <position position="97"/>
    </location>
    <ligand>
        <name>S-adenosyl-L-methionine</name>
        <dbReference type="ChEBI" id="CHEBI:59789"/>
    </ligand>
</feature>
<evidence type="ECO:0000259" key="9">
    <source>
        <dbReference type="SMART" id="SM00650"/>
    </source>
</evidence>
<dbReference type="PANTHER" id="PTHR11727:SF7">
    <property type="entry name" value="DIMETHYLADENOSINE TRANSFERASE-RELATED"/>
    <property type="match status" value="1"/>
</dbReference>
<feature type="binding site" evidence="7 8">
    <location>
        <position position="49"/>
    </location>
    <ligand>
        <name>S-adenosyl-L-methionine</name>
        <dbReference type="ChEBI" id="CHEBI:59789"/>
    </ligand>
</feature>
<dbReference type="Gene3D" id="3.40.50.150">
    <property type="entry name" value="Vaccinia Virus protein VP39"/>
    <property type="match status" value="1"/>
</dbReference>
<evidence type="ECO:0000313" key="11">
    <source>
        <dbReference type="Proteomes" id="UP000746690"/>
    </source>
</evidence>
<proteinExistence type="inferred from homology"/>
<dbReference type="Gene3D" id="1.10.8.100">
    <property type="entry name" value="Ribosomal RNA adenine dimethylase-like, domain 2"/>
    <property type="match status" value="1"/>
</dbReference>
<evidence type="ECO:0000256" key="4">
    <source>
        <dbReference type="ARBA" id="ARBA00022679"/>
    </source>
</evidence>
<dbReference type="SMART" id="SM00650">
    <property type="entry name" value="rADc"/>
    <property type="match status" value="1"/>
</dbReference>
<gene>
    <name evidence="7 10" type="primary">rsmA</name>
    <name evidence="7" type="synonym">ksgA</name>
    <name evidence="10" type="ORF">HHX25_15595</name>
</gene>
<accession>A0ABX1RZD6</accession>
<dbReference type="Pfam" id="PF00398">
    <property type="entry name" value="RrnaAD"/>
    <property type="match status" value="1"/>
</dbReference>
<dbReference type="SUPFAM" id="SSF53335">
    <property type="entry name" value="S-adenosyl-L-methionine-dependent methyltransferases"/>
    <property type="match status" value="1"/>
</dbReference>
<dbReference type="NCBIfam" id="TIGR00755">
    <property type="entry name" value="ksgA"/>
    <property type="match status" value="1"/>
</dbReference>
<sequence>MQERKTNFKLHHTKGFKFHIFVCVKNIREFVAHNPNQHQVKAKKHLGQHFLNDESVAQKIADTLTLKDYKNVLEIGPGMGVLTKYLLKKDITTYVIEIDTESVAYLQANYLNLASRIIEKDFLKYDLNAVFNQEPFAIIGNFPYNISTQIVFKTLEMRDQIPEFSGMFQKEVAQRICSKEGSKVYGILSVLAQAYYDAEYLFTVPPNVFNPPPKVESGVLRLIRKKDYTLPCDDALFFKVVKTAFQQRRKTLRNSLKTFNLSDILKANVIFGKRPEQLSVQEFVELTQLIEKDI</sequence>
<dbReference type="InterPro" id="IPR029063">
    <property type="entry name" value="SAM-dependent_MTases_sf"/>
</dbReference>
<dbReference type="InterPro" id="IPR020598">
    <property type="entry name" value="rRNA_Ade_methylase_Trfase_N"/>
</dbReference>
<keyword evidence="6 7" id="KW-0694">RNA-binding</keyword>
<dbReference type="HAMAP" id="MF_00607">
    <property type="entry name" value="16SrRNA_methyltr_A"/>
    <property type="match status" value="1"/>
</dbReference>
<evidence type="ECO:0000256" key="5">
    <source>
        <dbReference type="ARBA" id="ARBA00022691"/>
    </source>
</evidence>
<evidence type="ECO:0000256" key="1">
    <source>
        <dbReference type="ARBA" id="ARBA00022490"/>
    </source>
</evidence>
<comment type="caution">
    <text evidence="10">The sequence shown here is derived from an EMBL/GenBank/DDBJ whole genome shotgun (WGS) entry which is preliminary data.</text>
</comment>
<dbReference type="GO" id="GO:0052908">
    <property type="term" value="F:16S rRNA (adenine(1518)-N(6)/adenine(1519)-N(6))-dimethyltransferase activity"/>
    <property type="evidence" value="ECO:0007669"/>
    <property type="project" value="UniProtKB-EC"/>
</dbReference>
<evidence type="ECO:0000313" key="10">
    <source>
        <dbReference type="EMBL" id="NMH88937.1"/>
    </source>
</evidence>
<keyword evidence="1 7" id="KW-0963">Cytoplasm</keyword>
<dbReference type="InterPro" id="IPR001737">
    <property type="entry name" value="KsgA/Erm"/>
</dbReference>
<evidence type="ECO:0000256" key="6">
    <source>
        <dbReference type="ARBA" id="ARBA00022884"/>
    </source>
</evidence>
<dbReference type="InterPro" id="IPR011530">
    <property type="entry name" value="rRNA_adenine_dimethylase"/>
</dbReference>
<comment type="function">
    <text evidence="7">Specifically dimethylates two adjacent adenosines (A1518 and A1519) in the loop of a conserved hairpin near the 3'-end of 16S rRNA in the 30S particle. May play a critical role in biogenesis of 30S subunits.</text>
</comment>
<feature type="binding site" evidence="7 8">
    <location>
        <position position="121"/>
    </location>
    <ligand>
        <name>S-adenosyl-L-methionine</name>
        <dbReference type="ChEBI" id="CHEBI:59789"/>
    </ligand>
</feature>
<dbReference type="InterPro" id="IPR023165">
    <property type="entry name" value="rRNA_Ade_diMease-like_C"/>
</dbReference>
<comment type="subcellular location">
    <subcellularLocation>
        <location evidence="7">Cytoplasm</location>
    </subcellularLocation>
</comment>
<dbReference type="EMBL" id="JABBHF010000009">
    <property type="protein sequence ID" value="NMH88937.1"/>
    <property type="molecule type" value="Genomic_DNA"/>
</dbReference>
<evidence type="ECO:0000256" key="2">
    <source>
        <dbReference type="ARBA" id="ARBA00022552"/>
    </source>
</evidence>
<evidence type="ECO:0000256" key="7">
    <source>
        <dbReference type="HAMAP-Rule" id="MF_00607"/>
    </source>
</evidence>